<keyword evidence="3" id="KW-0812">Transmembrane</keyword>
<feature type="region of interest" description="Disordered" evidence="2">
    <location>
        <begin position="517"/>
        <end position="542"/>
    </location>
</feature>
<feature type="coiled-coil region" evidence="1">
    <location>
        <begin position="427"/>
        <end position="461"/>
    </location>
</feature>
<organism evidence="4 5">
    <name type="scientific">Diaphorina citri</name>
    <name type="common">Asian citrus psyllid</name>
    <dbReference type="NCBI Taxonomy" id="121845"/>
    <lineage>
        <taxon>Eukaryota</taxon>
        <taxon>Metazoa</taxon>
        <taxon>Ecdysozoa</taxon>
        <taxon>Arthropoda</taxon>
        <taxon>Hexapoda</taxon>
        <taxon>Insecta</taxon>
        <taxon>Pterygota</taxon>
        <taxon>Neoptera</taxon>
        <taxon>Paraneoptera</taxon>
        <taxon>Hemiptera</taxon>
        <taxon>Sternorrhyncha</taxon>
        <taxon>Psylloidea</taxon>
        <taxon>Psyllidae</taxon>
        <taxon>Diaphorininae</taxon>
        <taxon>Diaphorina</taxon>
    </lineage>
</organism>
<evidence type="ECO:0000256" key="1">
    <source>
        <dbReference type="SAM" id="Coils"/>
    </source>
</evidence>
<dbReference type="STRING" id="121845.A0A3Q0IUW7"/>
<reference evidence="5" key="1">
    <citation type="submission" date="2025-08" db="UniProtKB">
        <authorList>
            <consortium name="RefSeq"/>
        </authorList>
    </citation>
    <scope>IDENTIFICATION</scope>
</reference>
<dbReference type="Proteomes" id="UP000079169">
    <property type="component" value="Unplaced"/>
</dbReference>
<dbReference type="RefSeq" id="XP_026680062.1">
    <property type="nucleotide sequence ID" value="XM_026824261.1"/>
</dbReference>
<accession>A0A3Q0IUW7</accession>
<evidence type="ECO:0000256" key="3">
    <source>
        <dbReference type="SAM" id="Phobius"/>
    </source>
</evidence>
<dbReference type="PaxDb" id="121845-A0A3Q0IUW7"/>
<sequence length="542" mass="62821">MGSAKLQESTHTMVHYYDLQPLLEELDGLNQQFKSIKEATANKTHLGKELENYNRIVSYLQTSSQDKINTINFSYSPKRTKRAFFPQIGSIVKTITGNLDSTDAERYDLIIQNILKNENNIQKQLDLQYTFNNEAVKRFELTVQNIQHNEEILRNKILQLGEVFTEEGISALMIAEDAFHQLVTLYSSLLSILQDVENSLTFCRAKIYHPSILRPSELHSELEKLKSTHGNKIPLEINNISDLQKLLNVDCRIENSKIIYFISFPINQDIQYDLYFLKSIPSLSELGFTTVIPKNHYFLKSGSSIKPLNDICEQGSSFQCFQKNVVNSIKECERQILQGEKPESCKYVTLEINENHIDFIPQINMFIVVFPHRETIKMEFENEIEIKELQGIYLIESNQGNLIFRNQVLKFLSRSKGKPTILSNVNVRFDKEKLSNLKIRLEDLNLNEVKLNQLIPNTERESQSFDNSVKPWKMVNLFTFFSVISLILIVTIRMFFWRYISKLLRNRKLKQESNINMLPTSVDSPPNPGLYPKISLPGDAKF</sequence>
<dbReference type="KEGG" id="dci:113467830"/>
<keyword evidence="3" id="KW-1133">Transmembrane helix</keyword>
<keyword evidence="1" id="KW-0175">Coiled coil</keyword>
<evidence type="ECO:0000256" key="2">
    <source>
        <dbReference type="SAM" id="MobiDB-lite"/>
    </source>
</evidence>
<dbReference type="GeneID" id="113467830"/>
<gene>
    <name evidence="5" type="primary">LOC113467830</name>
</gene>
<keyword evidence="4" id="KW-1185">Reference proteome</keyword>
<evidence type="ECO:0000313" key="5">
    <source>
        <dbReference type="RefSeq" id="XP_026680062.1"/>
    </source>
</evidence>
<name>A0A3Q0IUW7_DIACI</name>
<evidence type="ECO:0000313" key="4">
    <source>
        <dbReference type="Proteomes" id="UP000079169"/>
    </source>
</evidence>
<dbReference type="AlphaFoldDB" id="A0A3Q0IUW7"/>
<protein>
    <submittedName>
        <fullName evidence="5">Uncharacterized protein LOC113467830</fullName>
    </submittedName>
</protein>
<keyword evidence="3" id="KW-0472">Membrane</keyword>
<feature type="transmembrane region" description="Helical" evidence="3">
    <location>
        <begin position="477"/>
        <end position="500"/>
    </location>
</feature>
<proteinExistence type="predicted"/>